<dbReference type="GO" id="GO:0004553">
    <property type="term" value="F:hydrolase activity, hydrolyzing O-glycosyl compounds"/>
    <property type="evidence" value="ECO:0007669"/>
    <property type="project" value="InterPro"/>
</dbReference>
<dbReference type="SUPFAM" id="SSF63446">
    <property type="entry name" value="Type I dockerin domain"/>
    <property type="match status" value="1"/>
</dbReference>
<evidence type="ECO:0000256" key="1">
    <source>
        <dbReference type="SAM" id="SignalP"/>
    </source>
</evidence>
<dbReference type="Gene3D" id="1.10.1330.10">
    <property type="entry name" value="Dockerin domain"/>
    <property type="match status" value="1"/>
</dbReference>
<feature type="chain" id="PRO_5025009666" description="PEP-CTERM protein-sorting domain-containing protein" evidence="1">
    <location>
        <begin position="24"/>
        <end position="333"/>
    </location>
</feature>
<keyword evidence="3" id="KW-1185">Reference proteome</keyword>
<organism evidence="2 3">
    <name type="scientific">Lacipirellula parvula</name>
    <dbReference type="NCBI Taxonomy" id="2650471"/>
    <lineage>
        <taxon>Bacteria</taxon>
        <taxon>Pseudomonadati</taxon>
        <taxon>Planctomycetota</taxon>
        <taxon>Planctomycetia</taxon>
        <taxon>Pirellulales</taxon>
        <taxon>Lacipirellulaceae</taxon>
        <taxon>Lacipirellula</taxon>
    </lineage>
</organism>
<evidence type="ECO:0000313" key="3">
    <source>
        <dbReference type="Proteomes" id="UP000326837"/>
    </source>
</evidence>
<protein>
    <recommendedName>
        <fullName evidence="4">PEP-CTERM protein-sorting domain-containing protein</fullName>
    </recommendedName>
</protein>
<proteinExistence type="predicted"/>
<dbReference type="RefSeq" id="WP_152100655.1">
    <property type="nucleotide sequence ID" value="NZ_AP021861.1"/>
</dbReference>
<accession>A0A5K7XPF2</accession>
<dbReference type="GO" id="GO:0000272">
    <property type="term" value="P:polysaccharide catabolic process"/>
    <property type="evidence" value="ECO:0007669"/>
    <property type="project" value="InterPro"/>
</dbReference>
<feature type="signal peptide" evidence="1">
    <location>
        <begin position="1"/>
        <end position="23"/>
    </location>
</feature>
<evidence type="ECO:0000313" key="2">
    <source>
        <dbReference type="EMBL" id="BBO35239.1"/>
    </source>
</evidence>
<gene>
    <name evidence="2" type="ORF">PLANPX_4851</name>
</gene>
<dbReference type="Pfam" id="PF00404">
    <property type="entry name" value="Dockerin_1"/>
    <property type="match status" value="1"/>
</dbReference>
<evidence type="ECO:0008006" key="4">
    <source>
        <dbReference type="Google" id="ProtNLM"/>
    </source>
</evidence>
<name>A0A5K7XPF2_9BACT</name>
<sequence>MNTKHLLAIVGALAWLLPATVNAQSLGLNFAAGDPDAATSSLNPTDVAGVIPAANWNNLLGANGTGVGGLFYNNAGTPVASGATVTWTSPNTWRSGGNNAFPAGPNKILTSGYLDTGDTAANGISITVNNLDTTLRTPAYDVYVYFVSDSNANRGGGYTINDGINNIVKYGSSMGSPTAFVEDPGIDADLTVDGNYLRFRGLTGSSFTLTTNTTLTTPNGFRAPINAIQIIGGVSLAPGPGDVNEDGFTNLADYTLIKNNFFLATGATRVMGDLTLDGKIDLADYTIWKNNAPAAVLAQIGVPEPASAALAVGAIFGLAGVARRGRRCGKSMC</sequence>
<dbReference type="InterPro" id="IPR002105">
    <property type="entry name" value="Dockerin_1_rpt"/>
</dbReference>
<dbReference type="InterPro" id="IPR036439">
    <property type="entry name" value="Dockerin_dom_sf"/>
</dbReference>
<keyword evidence="1" id="KW-0732">Signal</keyword>
<dbReference type="AlphaFoldDB" id="A0A5K7XPF2"/>
<dbReference type="KEGG" id="lpav:PLANPX_4851"/>
<dbReference type="Proteomes" id="UP000326837">
    <property type="component" value="Chromosome"/>
</dbReference>
<dbReference type="EMBL" id="AP021861">
    <property type="protein sequence ID" value="BBO35239.1"/>
    <property type="molecule type" value="Genomic_DNA"/>
</dbReference>
<reference evidence="3" key="1">
    <citation type="submission" date="2019-10" db="EMBL/GenBank/DDBJ databases">
        <title>Lacipirellula parvula gen. nov., sp. nov., representing a lineage of planctomycetes widespread in freshwater anoxic habitats, and description of the family Lacipirellulaceae.</title>
        <authorList>
            <person name="Dedysh S.N."/>
            <person name="Kulichevskaya I.S."/>
            <person name="Beletsky A.V."/>
            <person name="Rakitin A.L."/>
            <person name="Mardanov A.V."/>
            <person name="Ivanova A.A."/>
            <person name="Saltykova V.X."/>
            <person name="Rijpstra W.I.C."/>
            <person name="Sinninghe Damste J.S."/>
            <person name="Ravin N.V."/>
        </authorList>
    </citation>
    <scope>NUCLEOTIDE SEQUENCE [LARGE SCALE GENOMIC DNA]</scope>
    <source>
        <strain evidence="3">PX69</strain>
    </source>
</reference>